<accession>A0A699IKA0</accession>
<protein>
    <submittedName>
        <fullName evidence="3">Uncharacterized protein</fullName>
    </submittedName>
</protein>
<evidence type="ECO:0000256" key="2">
    <source>
        <dbReference type="SAM" id="MobiDB-lite"/>
    </source>
</evidence>
<evidence type="ECO:0000313" key="3">
    <source>
        <dbReference type="EMBL" id="GEZ68626.1"/>
    </source>
</evidence>
<feature type="compositionally biased region" description="Basic and acidic residues" evidence="2">
    <location>
        <begin position="261"/>
        <end position="287"/>
    </location>
</feature>
<dbReference type="EMBL" id="BKCJ010310004">
    <property type="protein sequence ID" value="GEZ68626.1"/>
    <property type="molecule type" value="Genomic_DNA"/>
</dbReference>
<feature type="region of interest" description="Disordered" evidence="2">
    <location>
        <begin position="260"/>
        <end position="289"/>
    </location>
</feature>
<reference evidence="3" key="1">
    <citation type="journal article" date="2019" name="Sci. Rep.">
        <title>Draft genome of Tanacetum cinerariifolium, the natural source of mosquito coil.</title>
        <authorList>
            <person name="Yamashiro T."/>
            <person name="Shiraishi A."/>
            <person name="Satake H."/>
            <person name="Nakayama K."/>
        </authorList>
    </citation>
    <scope>NUCLEOTIDE SEQUENCE</scope>
</reference>
<sequence>MSAKRTAWNEFNYSMALAVICLAIVLITNKVDDLSSHTTKYTSLTLTQKVFAIMRRIGKGFLGVETPLFATMLVQPQAAAEEEEEWDESHKVAALEQDKVTQALEIIKLKRRVKNLEKKRRSKRMHPNRGRIKAIDADEEITLVDMETHDDLGAELQERLEEKDDVNAGAKEVNAAKPTVFDDEEIAKRLHDEEVKQAAAREKQEHDDFKRAQELQHQKYQSLKRKPISIAQAMKNMIVYLKNMVRLIFEKEYNKVQTFLKPDRDEEPTKKEDTPTDDPKEMSKEDVQNMLQIVPVSEVGGITQACQSFEDMLKDFNMEDLDAL</sequence>
<evidence type="ECO:0000256" key="1">
    <source>
        <dbReference type="SAM" id="Coils"/>
    </source>
</evidence>
<gene>
    <name evidence="3" type="ORF">Tci_540599</name>
</gene>
<name>A0A699IKA0_TANCI</name>
<organism evidence="3">
    <name type="scientific">Tanacetum cinerariifolium</name>
    <name type="common">Dalmatian daisy</name>
    <name type="synonym">Chrysanthemum cinerariifolium</name>
    <dbReference type="NCBI Taxonomy" id="118510"/>
    <lineage>
        <taxon>Eukaryota</taxon>
        <taxon>Viridiplantae</taxon>
        <taxon>Streptophyta</taxon>
        <taxon>Embryophyta</taxon>
        <taxon>Tracheophyta</taxon>
        <taxon>Spermatophyta</taxon>
        <taxon>Magnoliopsida</taxon>
        <taxon>eudicotyledons</taxon>
        <taxon>Gunneridae</taxon>
        <taxon>Pentapetalae</taxon>
        <taxon>asterids</taxon>
        <taxon>campanulids</taxon>
        <taxon>Asterales</taxon>
        <taxon>Asteraceae</taxon>
        <taxon>Asteroideae</taxon>
        <taxon>Anthemideae</taxon>
        <taxon>Anthemidinae</taxon>
        <taxon>Tanacetum</taxon>
    </lineage>
</organism>
<comment type="caution">
    <text evidence="3">The sequence shown here is derived from an EMBL/GenBank/DDBJ whole genome shotgun (WGS) entry which is preliminary data.</text>
</comment>
<dbReference type="AlphaFoldDB" id="A0A699IKA0"/>
<proteinExistence type="predicted"/>
<keyword evidence="1" id="KW-0175">Coiled coil</keyword>
<feature type="coiled-coil region" evidence="1">
    <location>
        <begin position="99"/>
        <end position="126"/>
    </location>
</feature>